<dbReference type="EMBL" id="BJTZ01000006">
    <property type="protein sequence ID" value="GEK13450.1"/>
    <property type="molecule type" value="Genomic_DNA"/>
</dbReference>
<protein>
    <submittedName>
        <fullName evidence="2">Uncharacterized protein</fullName>
    </submittedName>
</protein>
<feature type="signal peptide" evidence="1">
    <location>
        <begin position="1"/>
        <end position="25"/>
    </location>
</feature>
<feature type="chain" id="PRO_5022016985" evidence="1">
    <location>
        <begin position="26"/>
        <end position="83"/>
    </location>
</feature>
<reference evidence="2 3" key="1">
    <citation type="submission" date="2019-07" db="EMBL/GenBank/DDBJ databases">
        <title>Whole genome shotgun sequence of Aliivibrio fischeri NBRC 101058.</title>
        <authorList>
            <person name="Hosoyama A."/>
            <person name="Uohara A."/>
            <person name="Ohji S."/>
            <person name="Ichikawa N."/>
        </authorList>
    </citation>
    <scope>NUCLEOTIDE SEQUENCE [LARGE SCALE GENOMIC DNA]</scope>
    <source>
        <strain evidence="2 3">NBRC 101058</strain>
    </source>
</reference>
<dbReference type="AlphaFoldDB" id="A0A510UJC6"/>
<evidence type="ECO:0000256" key="1">
    <source>
        <dbReference type="SAM" id="SignalP"/>
    </source>
</evidence>
<proteinExistence type="predicted"/>
<comment type="caution">
    <text evidence="2">The sequence shown here is derived from an EMBL/GenBank/DDBJ whole genome shotgun (WGS) entry which is preliminary data.</text>
</comment>
<accession>A0A510UJC6</accession>
<sequence length="83" mass="9189">MTNKLSFIMRSLKLINLSEAIMAQAAMNVNNIATSSQKKAYSVSIKGLIAHLVDVLFGKDQTVSAQYTSELSEHLQKDLGLYR</sequence>
<organism evidence="2 3">
    <name type="scientific">Aliivibrio fischeri</name>
    <name type="common">Vibrio fischeri</name>
    <dbReference type="NCBI Taxonomy" id="668"/>
    <lineage>
        <taxon>Bacteria</taxon>
        <taxon>Pseudomonadati</taxon>
        <taxon>Pseudomonadota</taxon>
        <taxon>Gammaproteobacteria</taxon>
        <taxon>Vibrionales</taxon>
        <taxon>Vibrionaceae</taxon>
        <taxon>Aliivibrio</taxon>
    </lineage>
</organism>
<evidence type="ECO:0000313" key="3">
    <source>
        <dbReference type="Proteomes" id="UP000321787"/>
    </source>
</evidence>
<dbReference type="Proteomes" id="UP000321787">
    <property type="component" value="Unassembled WGS sequence"/>
</dbReference>
<keyword evidence="1" id="KW-0732">Signal</keyword>
<evidence type="ECO:0000313" key="2">
    <source>
        <dbReference type="EMBL" id="GEK13450.1"/>
    </source>
</evidence>
<name>A0A510UJC6_ALIFS</name>
<gene>
    <name evidence="2" type="ORF">AFI02nite_14860</name>
</gene>